<gene>
    <name evidence="2" type="ORF">G1H10_03435</name>
</gene>
<keyword evidence="1" id="KW-0472">Membrane</keyword>
<dbReference type="Proteomes" id="UP000475214">
    <property type="component" value="Unassembled WGS sequence"/>
</dbReference>
<dbReference type="RefSeq" id="WP_163732706.1">
    <property type="nucleotide sequence ID" value="NZ_JAAGOA010000002.1"/>
</dbReference>
<evidence type="ECO:0000313" key="2">
    <source>
        <dbReference type="EMBL" id="NED99216.1"/>
    </source>
</evidence>
<dbReference type="PANTHER" id="PTHR31272:SF9">
    <property type="entry name" value="BLL1027 PROTEIN"/>
    <property type="match status" value="1"/>
</dbReference>
<organism evidence="2 3">
    <name type="scientific">Phytoactinopolyspora halotolerans</name>
    <dbReference type="NCBI Taxonomy" id="1981512"/>
    <lineage>
        <taxon>Bacteria</taxon>
        <taxon>Bacillati</taxon>
        <taxon>Actinomycetota</taxon>
        <taxon>Actinomycetes</taxon>
        <taxon>Jiangellales</taxon>
        <taxon>Jiangellaceae</taxon>
        <taxon>Phytoactinopolyspora</taxon>
    </lineage>
</organism>
<feature type="transmembrane region" description="Helical" evidence="1">
    <location>
        <begin position="72"/>
        <end position="94"/>
    </location>
</feature>
<keyword evidence="1" id="KW-1133">Transmembrane helix</keyword>
<dbReference type="PANTHER" id="PTHR31272">
    <property type="entry name" value="CYTOCHROME C-TYPE BIOGENESIS PROTEIN HI_1454-RELATED"/>
    <property type="match status" value="1"/>
</dbReference>
<keyword evidence="1" id="KW-0812">Transmembrane</keyword>
<protein>
    <submittedName>
        <fullName evidence="2">Uncharacterized protein</fullName>
    </submittedName>
</protein>
<accession>A0A6L9S2F1</accession>
<dbReference type="EMBL" id="JAAGOA010000002">
    <property type="protein sequence ID" value="NED99216.1"/>
    <property type="molecule type" value="Genomic_DNA"/>
</dbReference>
<dbReference type="AlphaFoldDB" id="A0A6L9S2F1"/>
<feature type="transmembrane region" description="Helical" evidence="1">
    <location>
        <begin position="124"/>
        <end position="151"/>
    </location>
</feature>
<keyword evidence="3" id="KW-1185">Reference proteome</keyword>
<name>A0A6L9S2F1_9ACTN</name>
<feature type="transmembrane region" description="Helical" evidence="1">
    <location>
        <begin position="6"/>
        <end position="29"/>
    </location>
</feature>
<feature type="transmembrane region" description="Helical" evidence="1">
    <location>
        <begin position="41"/>
        <end position="66"/>
    </location>
</feature>
<feature type="transmembrane region" description="Helical" evidence="1">
    <location>
        <begin position="157"/>
        <end position="177"/>
    </location>
</feature>
<sequence length="239" mass="24886">MPFAAVALVAGGLSVLAPCVVGLLPILIGRSVGAESRARNVGLVIVGLCASIFAFSILLKATTLLIGVDQQVWQAFAGAVLVLFGLVTLFPGMWDAVSARLRLAELGNRGARYGAGRQSAAGDVVLGASLGPVFSACSPTYAVIVAGVLPAEPVEGVVYLVAFLVGLASMMLVVVLGGRQVIAKLGWGVNPEGWLKRTMGVLFIVIGVAIGTGLDKELLSWLVQNGWFDWQLDLEDSLR</sequence>
<comment type="caution">
    <text evidence="2">The sequence shown here is derived from an EMBL/GenBank/DDBJ whole genome shotgun (WGS) entry which is preliminary data.</text>
</comment>
<evidence type="ECO:0000313" key="3">
    <source>
        <dbReference type="Proteomes" id="UP000475214"/>
    </source>
</evidence>
<proteinExistence type="predicted"/>
<evidence type="ECO:0000256" key="1">
    <source>
        <dbReference type="SAM" id="Phobius"/>
    </source>
</evidence>
<feature type="transmembrane region" description="Helical" evidence="1">
    <location>
        <begin position="198"/>
        <end position="214"/>
    </location>
</feature>
<dbReference type="InterPro" id="IPR051790">
    <property type="entry name" value="Cytochrome_c-biogenesis_DsbD"/>
</dbReference>
<reference evidence="2 3" key="1">
    <citation type="submission" date="2020-02" db="EMBL/GenBank/DDBJ databases">
        <authorList>
            <person name="Li X.-J."/>
            <person name="Han X.-M."/>
        </authorList>
    </citation>
    <scope>NUCLEOTIDE SEQUENCE [LARGE SCALE GENOMIC DNA]</scope>
    <source>
        <strain evidence="2 3">CCTCC AB 2017055</strain>
    </source>
</reference>